<keyword evidence="2" id="KW-1185">Reference proteome</keyword>
<dbReference type="Proteomes" id="UP001303889">
    <property type="component" value="Unassembled WGS sequence"/>
</dbReference>
<proteinExistence type="predicted"/>
<evidence type="ECO:0000313" key="1">
    <source>
        <dbReference type="EMBL" id="KAK3902247.1"/>
    </source>
</evidence>
<gene>
    <name evidence="1" type="ORF">C8A05DRAFT_34053</name>
</gene>
<reference evidence="1" key="1">
    <citation type="journal article" date="2023" name="Mol. Phylogenet. Evol.">
        <title>Genome-scale phylogeny and comparative genomics of the fungal order Sordariales.</title>
        <authorList>
            <person name="Hensen N."/>
            <person name="Bonometti L."/>
            <person name="Westerberg I."/>
            <person name="Brannstrom I.O."/>
            <person name="Guillou S."/>
            <person name="Cros-Aarteil S."/>
            <person name="Calhoun S."/>
            <person name="Haridas S."/>
            <person name="Kuo A."/>
            <person name="Mondo S."/>
            <person name="Pangilinan J."/>
            <person name="Riley R."/>
            <person name="LaButti K."/>
            <person name="Andreopoulos B."/>
            <person name="Lipzen A."/>
            <person name="Chen C."/>
            <person name="Yan M."/>
            <person name="Daum C."/>
            <person name="Ng V."/>
            <person name="Clum A."/>
            <person name="Steindorff A."/>
            <person name="Ohm R.A."/>
            <person name="Martin F."/>
            <person name="Silar P."/>
            <person name="Natvig D.O."/>
            <person name="Lalanne C."/>
            <person name="Gautier V."/>
            <person name="Ament-Velasquez S.L."/>
            <person name="Kruys A."/>
            <person name="Hutchinson M.I."/>
            <person name="Powell A.J."/>
            <person name="Barry K."/>
            <person name="Miller A.N."/>
            <person name="Grigoriev I.V."/>
            <person name="Debuchy R."/>
            <person name="Gladieux P."/>
            <person name="Hiltunen Thoren M."/>
            <person name="Johannesson H."/>
        </authorList>
    </citation>
    <scope>NUCLEOTIDE SEQUENCE</scope>
    <source>
        <strain evidence="1">CBS 103.79</strain>
    </source>
</reference>
<dbReference type="AlphaFoldDB" id="A0AAN6MLK4"/>
<name>A0AAN6MLK4_9PEZI</name>
<protein>
    <submittedName>
        <fullName evidence="1">Uncharacterized protein</fullName>
    </submittedName>
</protein>
<comment type="caution">
    <text evidence="1">The sequence shown here is derived from an EMBL/GenBank/DDBJ whole genome shotgun (WGS) entry which is preliminary data.</text>
</comment>
<dbReference type="EMBL" id="MU855522">
    <property type="protein sequence ID" value="KAK3902247.1"/>
    <property type="molecule type" value="Genomic_DNA"/>
</dbReference>
<reference evidence="1" key="2">
    <citation type="submission" date="2023-05" db="EMBL/GenBank/DDBJ databases">
        <authorList>
            <consortium name="Lawrence Berkeley National Laboratory"/>
            <person name="Steindorff A."/>
            <person name="Hensen N."/>
            <person name="Bonometti L."/>
            <person name="Westerberg I."/>
            <person name="Brannstrom I.O."/>
            <person name="Guillou S."/>
            <person name="Cros-Aarteil S."/>
            <person name="Calhoun S."/>
            <person name="Haridas S."/>
            <person name="Kuo A."/>
            <person name="Mondo S."/>
            <person name="Pangilinan J."/>
            <person name="Riley R."/>
            <person name="Labutti K."/>
            <person name="Andreopoulos B."/>
            <person name="Lipzen A."/>
            <person name="Chen C."/>
            <person name="Yanf M."/>
            <person name="Daum C."/>
            <person name="Ng V."/>
            <person name="Clum A."/>
            <person name="Ohm R."/>
            <person name="Martin F."/>
            <person name="Silar P."/>
            <person name="Natvig D."/>
            <person name="Lalanne C."/>
            <person name="Gautier V."/>
            <person name="Ament-Velasquez S.L."/>
            <person name="Kruys A."/>
            <person name="Hutchinson M.I."/>
            <person name="Powell A.J."/>
            <person name="Barry K."/>
            <person name="Miller A.N."/>
            <person name="Grigoriev I.V."/>
            <person name="Debuchy R."/>
            <person name="Gladieux P."/>
            <person name="Thoren M.H."/>
            <person name="Johannesson H."/>
        </authorList>
    </citation>
    <scope>NUCLEOTIDE SEQUENCE</scope>
    <source>
        <strain evidence="1">CBS 103.79</strain>
    </source>
</reference>
<organism evidence="1 2">
    <name type="scientific">Staphylotrichum tortipilum</name>
    <dbReference type="NCBI Taxonomy" id="2831512"/>
    <lineage>
        <taxon>Eukaryota</taxon>
        <taxon>Fungi</taxon>
        <taxon>Dikarya</taxon>
        <taxon>Ascomycota</taxon>
        <taxon>Pezizomycotina</taxon>
        <taxon>Sordariomycetes</taxon>
        <taxon>Sordariomycetidae</taxon>
        <taxon>Sordariales</taxon>
        <taxon>Chaetomiaceae</taxon>
        <taxon>Staphylotrichum</taxon>
    </lineage>
</organism>
<evidence type="ECO:0000313" key="2">
    <source>
        <dbReference type="Proteomes" id="UP001303889"/>
    </source>
</evidence>
<sequence length="130" mass="14266">MSYIQPLLCLCTGSGLRRESKAPLGGGQHGFVQDTDLNTTGMPTPVPSQSDLHLLGSNDVSENTIKVLQARQAVMARLDQLEVNLPPKLIDVAKQHQPAVWSAYNDEIGLTRHTHWLDVMSYTGLRSIFG</sequence>
<accession>A0AAN6MLK4</accession>